<dbReference type="Proteomes" id="UP000011115">
    <property type="component" value="Unassembled WGS sequence"/>
</dbReference>
<dbReference type="Gramene" id="PGSC0003DMT400091908">
    <property type="protein sequence ID" value="PGSC0003DMT400091908"/>
    <property type="gene ID" value="PGSC0003DMG400041479"/>
</dbReference>
<dbReference type="EnsemblPlants" id="PGSC0003DMT400091908">
    <property type="protein sequence ID" value="PGSC0003DMT400091908"/>
    <property type="gene ID" value="PGSC0003DMG400041479"/>
</dbReference>
<dbReference type="AlphaFoldDB" id="M1DNN6"/>
<evidence type="ECO:0000313" key="2">
    <source>
        <dbReference type="EnsemblPlants" id="PGSC0003DMT400091908"/>
    </source>
</evidence>
<dbReference type="PaxDb" id="4113-PGSC0003DMT400091908"/>
<reference evidence="2" key="2">
    <citation type="submission" date="2015-06" db="UniProtKB">
        <authorList>
            <consortium name="EnsemblPlants"/>
        </authorList>
    </citation>
    <scope>IDENTIFICATION</scope>
    <source>
        <strain evidence="2">DM1-3 516 R44</strain>
    </source>
</reference>
<feature type="compositionally biased region" description="Acidic residues" evidence="1">
    <location>
        <begin position="47"/>
        <end position="76"/>
    </location>
</feature>
<organism evidence="2 3">
    <name type="scientific">Solanum tuberosum</name>
    <name type="common">Potato</name>
    <dbReference type="NCBI Taxonomy" id="4113"/>
    <lineage>
        <taxon>Eukaryota</taxon>
        <taxon>Viridiplantae</taxon>
        <taxon>Streptophyta</taxon>
        <taxon>Embryophyta</taxon>
        <taxon>Tracheophyta</taxon>
        <taxon>Spermatophyta</taxon>
        <taxon>Magnoliopsida</taxon>
        <taxon>eudicotyledons</taxon>
        <taxon>Gunneridae</taxon>
        <taxon>Pentapetalae</taxon>
        <taxon>asterids</taxon>
        <taxon>lamiids</taxon>
        <taxon>Solanales</taxon>
        <taxon>Solanaceae</taxon>
        <taxon>Solanoideae</taxon>
        <taxon>Solaneae</taxon>
        <taxon>Solanum</taxon>
    </lineage>
</organism>
<dbReference type="HOGENOM" id="CLU_2241435_0_0_1"/>
<reference evidence="3" key="1">
    <citation type="journal article" date="2011" name="Nature">
        <title>Genome sequence and analysis of the tuber crop potato.</title>
        <authorList>
            <consortium name="The Potato Genome Sequencing Consortium"/>
        </authorList>
    </citation>
    <scope>NUCLEOTIDE SEQUENCE [LARGE SCALE GENOMIC DNA]</scope>
    <source>
        <strain evidence="3">cv. DM1-3 516 R44</strain>
    </source>
</reference>
<accession>M1DNN6</accession>
<proteinExistence type="predicted"/>
<feature type="region of interest" description="Disordered" evidence="1">
    <location>
        <begin position="41"/>
        <end position="80"/>
    </location>
</feature>
<protein>
    <submittedName>
        <fullName evidence="2">Uncharacterized protein</fullName>
    </submittedName>
</protein>
<sequence length="105" mass="11901">MFGMAELQQQIGGYPVAENKMGTLAKHCPLKNSTMYMCQMGPAFQEPIDDDDDTADEEDDSKENESDDVGPGEDDTNAAMEMEMQPQWLWIFPRMWQPAELKHVA</sequence>
<dbReference type="InParanoid" id="M1DNN6"/>
<evidence type="ECO:0000313" key="3">
    <source>
        <dbReference type="Proteomes" id="UP000011115"/>
    </source>
</evidence>
<evidence type="ECO:0000256" key="1">
    <source>
        <dbReference type="SAM" id="MobiDB-lite"/>
    </source>
</evidence>
<keyword evidence="3" id="KW-1185">Reference proteome</keyword>
<name>M1DNN6_SOLTU</name>